<gene>
    <name evidence="3" type="ORF">BGE01nite_30030</name>
</gene>
<proteinExistence type="inferred from homology"/>
<dbReference type="NCBIfam" id="TIGR02552">
    <property type="entry name" value="LcrH_SycD"/>
    <property type="match status" value="1"/>
</dbReference>
<dbReference type="PIRSF" id="PIRSF003165">
    <property type="entry name" value="Chaperone_SicA"/>
    <property type="match status" value="1"/>
</dbReference>
<comment type="similarity">
    <text evidence="1">Belongs to the LcrH/SycD chaperone family.</text>
</comment>
<dbReference type="InterPro" id="IPR005415">
    <property type="entry name" value="T3SS_Ca_resp_chp_LcrH/SycD"/>
</dbReference>
<dbReference type="InterPro" id="IPR011990">
    <property type="entry name" value="TPR-like_helical_dom_sf"/>
</dbReference>
<reference evidence="3 4" key="1">
    <citation type="submission" date="2019-07" db="EMBL/GenBank/DDBJ databases">
        <title>Whole genome shotgun sequence of Brevifollis gellanilyticus NBRC 108608.</title>
        <authorList>
            <person name="Hosoyama A."/>
            <person name="Uohara A."/>
            <person name="Ohji S."/>
            <person name="Ichikawa N."/>
        </authorList>
    </citation>
    <scope>NUCLEOTIDE SEQUENCE [LARGE SCALE GENOMIC DNA]</scope>
    <source>
        <strain evidence="3 4">NBRC 108608</strain>
    </source>
</reference>
<dbReference type="RefSeq" id="WP_146851285.1">
    <property type="nucleotide sequence ID" value="NZ_BKAG01000020.1"/>
</dbReference>
<dbReference type="SUPFAM" id="SSF48452">
    <property type="entry name" value="TPR-like"/>
    <property type="match status" value="1"/>
</dbReference>
<evidence type="ECO:0000313" key="4">
    <source>
        <dbReference type="Proteomes" id="UP000321577"/>
    </source>
</evidence>
<name>A0A512MAF2_9BACT</name>
<dbReference type="InterPro" id="IPR016379">
    <property type="entry name" value="T3SS_Ca_resp_chp_LcrH/SycD_sub"/>
</dbReference>
<dbReference type="InterPro" id="IPR019734">
    <property type="entry name" value="TPR_rpt"/>
</dbReference>
<sequence length="163" mass="18541">MSNTANPKAYFETDEELRDFYEKFGQNGRTFQDFTNLTPQSMEVIYMVAFNQFNAGKYDEAEKIFQLLSVLNHFDARFWTGLGASREMQKKYDDAIKAYTYLTVLDLENPTPALLMGKCYLGAGRKEDAESAFHACIFICKDKPANAEVKAQAQSLLEILGKN</sequence>
<accession>A0A512MAF2</accession>
<dbReference type="OrthoDB" id="8591320at2"/>
<dbReference type="Gene3D" id="1.25.40.10">
    <property type="entry name" value="Tetratricopeptide repeat domain"/>
    <property type="match status" value="1"/>
</dbReference>
<organism evidence="3 4">
    <name type="scientific">Brevifollis gellanilyticus</name>
    <dbReference type="NCBI Taxonomy" id="748831"/>
    <lineage>
        <taxon>Bacteria</taxon>
        <taxon>Pseudomonadati</taxon>
        <taxon>Verrucomicrobiota</taxon>
        <taxon>Verrucomicrobiia</taxon>
        <taxon>Verrucomicrobiales</taxon>
        <taxon>Verrucomicrobiaceae</taxon>
    </lineage>
</organism>
<comment type="caution">
    <text evidence="3">The sequence shown here is derived from an EMBL/GenBank/DDBJ whole genome shotgun (WGS) entry which is preliminary data.</text>
</comment>
<keyword evidence="2" id="KW-0143">Chaperone</keyword>
<dbReference type="AlphaFoldDB" id="A0A512MAF2"/>
<dbReference type="InterPro" id="IPR011716">
    <property type="entry name" value="TPR-3"/>
</dbReference>
<keyword evidence="4" id="KW-1185">Reference proteome</keyword>
<evidence type="ECO:0000313" key="3">
    <source>
        <dbReference type="EMBL" id="GEP43712.1"/>
    </source>
</evidence>
<dbReference type="Proteomes" id="UP000321577">
    <property type="component" value="Unassembled WGS sequence"/>
</dbReference>
<dbReference type="EMBL" id="BKAG01000020">
    <property type="protein sequence ID" value="GEP43712.1"/>
    <property type="molecule type" value="Genomic_DNA"/>
</dbReference>
<dbReference type="Pfam" id="PF07720">
    <property type="entry name" value="TPR_3"/>
    <property type="match status" value="2"/>
</dbReference>
<dbReference type="SMART" id="SM00028">
    <property type="entry name" value="TPR"/>
    <property type="match status" value="3"/>
</dbReference>
<protein>
    <submittedName>
        <fullName evidence="3">CesD/SycD/LcrH family type III secretion system chaperone</fullName>
    </submittedName>
</protein>
<evidence type="ECO:0000256" key="2">
    <source>
        <dbReference type="ARBA" id="ARBA00023186"/>
    </source>
</evidence>
<dbReference type="PRINTS" id="PR01595">
    <property type="entry name" value="SYCDCHAPRONE"/>
</dbReference>
<evidence type="ECO:0000256" key="1">
    <source>
        <dbReference type="ARBA" id="ARBA00010244"/>
    </source>
</evidence>